<feature type="compositionally biased region" description="Basic and acidic residues" evidence="1">
    <location>
        <begin position="25"/>
        <end position="55"/>
    </location>
</feature>
<feature type="compositionally biased region" description="Polar residues" evidence="1">
    <location>
        <begin position="1"/>
        <end position="24"/>
    </location>
</feature>
<proteinExistence type="predicted"/>
<dbReference type="AlphaFoldDB" id="A0A4Y2UFS1"/>
<evidence type="ECO:0000256" key="1">
    <source>
        <dbReference type="SAM" id="MobiDB-lite"/>
    </source>
</evidence>
<name>A0A4Y2UFS1_ARAVE</name>
<dbReference type="Proteomes" id="UP000499080">
    <property type="component" value="Unassembled WGS sequence"/>
</dbReference>
<accession>A0A4Y2UFS1</accession>
<evidence type="ECO:0000313" key="2">
    <source>
        <dbReference type="EMBL" id="GBO11909.1"/>
    </source>
</evidence>
<evidence type="ECO:0000313" key="3">
    <source>
        <dbReference type="Proteomes" id="UP000499080"/>
    </source>
</evidence>
<keyword evidence="3" id="KW-1185">Reference proteome</keyword>
<comment type="caution">
    <text evidence="2">The sequence shown here is derived from an EMBL/GenBank/DDBJ whole genome shotgun (WGS) entry which is preliminary data.</text>
</comment>
<organism evidence="2 3">
    <name type="scientific">Araneus ventricosus</name>
    <name type="common">Orbweaver spider</name>
    <name type="synonym">Epeira ventricosa</name>
    <dbReference type="NCBI Taxonomy" id="182803"/>
    <lineage>
        <taxon>Eukaryota</taxon>
        <taxon>Metazoa</taxon>
        <taxon>Ecdysozoa</taxon>
        <taxon>Arthropoda</taxon>
        <taxon>Chelicerata</taxon>
        <taxon>Arachnida</taxon>
        <taxon>Araneae</taxon>
        <taxon>Araneomorphae</taxon>
        <taxon>Entelegynae</taxon>
        <taxon>Araneoidea</taxon>
        <taxon>Araneidae</taxon>
        <taxon>Araneus</taxon>
    </lineage>
</organism>
<protein>
    <submittedName>
        <fullName evidence="2">Uncharacterized protein</fullName>
    </submittedName>
</protein>
<feature type="region of interest" description="Disordered" evidence="1">
    <location>
        <begin position="1"/>
        <end position="97"/>
    </location>
</feature>
<feature type="compositionally biased region" description="Basic and acidic residues" evidence="1">
    <location>
        <begin position="69"/>
        <end position="89"/>
    </location>
</feature>
<reference evidence="2 3" key="1">
    <citation type="journal article" date="2019" name="Sci. Rep.">
        <title>Orb-weaving spider Araneus ventricosus genome elucidates the spidroin gene catalogue.</title>
        <authorList>
            <person name="Kono N."/>
            <person name="Nakamura H."/>
            <person name="Ohtoshi R."/>
            <person name="Moran D.A.P."/>
            <person name="Shinohara A."/>
            <person name="Yoshida Y."/>
            <person name="Fujiwara M."/>
            <person name="Mori M."/>
            <person name="Tomita M."/>
            <person name="Arakawa K."/>
        </authorList>
    </citation>
    <scope>NUCLEOTIDE SEQUENCE [LARGE SCALE GENOMIC DNA]</scope>
</reference>
<dbReference type="EMBL" id="BGPR01036618">
    <property type="protein sequence ID" value="GBO11909.1"/>
    <property type="molecule type" value="Genomic_DNA"/>
</dbReference>
<sequence>MTIQLSNLSIGNNSDQISSISTSRQRAESRDCPTHTREGEGSRKPGLSHPHEGGRRRQKAGTVPPTRGRAKEAESRDCPTHTREGEGSRKPGQRMKT</sequence>
<gene>
    <name evidence="2" type="ORF">AVEN_170170_1</name>
</gene>